<name>A0A1N7RIL2_9BURK</name>
<gene>
    <name evidence="2" type="ORF">BN2475_10040</name>
</gene>
<protein>
    <submittedName>
        <fullName evidence="2">Uncharacterized protein</fullName>
    </submittedName>
</protein>
<dbReference type="AlphaFoldDB" id="A0A1N7RIL2"/>
<keyword evidence="3" id="KW-1185">Reference proteome</keyword>
<reference evidence="2 3" key="1">
    <citation type="submission" date="2016-12" db="EMBL/GenBank/DDBJ databases">
        <authorList>
            <person name="Song W.-J."/>
            <person name="Kurnit D.M."/>
        </authorList>
    </citation>
    <scope>NUCLEOTIDE SEQUENCE [LARGE SCALE GENOMIC DNA]</scope>
    <source>
        <strain evidence="2 3">STM7296</strain>
    </source>
</reference>
<dbReference type="EMBL" id="CYGX02000001">
    <property type="protein sequence ID" value="SIT34884.1"/>
    <property type="molecule type" value="Genomic_DNA"/>
</dbReference>
<evidence type="ECO:0000256" key="1">
    <source>
        <dbReference type="SAM" id="MobiDB-lite"/>
    </source>
</evidence>
<proteinExistence type="predicted"/>
<feature type="region of interest" description="Disordered" evidence="1">
    <location>
        <begin position="1"/>
        <end position="28"/>
    </location>
</feature>
<evidence type="ECO:0000313" key="3">
    <source>
        <dbReference type="Proteomes" id="UP000187012"/>
    </source>
</evidence>
<organism evidence="2 3">
    <name type="scientific">Paraburkholderia ribeironis</name>
    <dbReference type="NCBI Taxonomy" id="1247936"/>
    <lineage>
        <taxon>Bacteria</taxon>
        <taxon>Pseudomonadati</taxon>
        <taxon>Pseudomonadota</taxon>
        <taxon>Betaproteobacteria</taxon>
        <taxon>Burkholderiales</taxon>
        <taxon>Burkholderiaceae</taxon>
        <taxon>Paraburkholderia</taxon>
    </lineage>
</organism>
<sequence>MRCRYGCSSVTPGNPAIHGGEERSAANRRHSRVRITGMVLVYRYRVKSLNGLLNRQSRAVKTTSGTSATTRRSMRSGGAGSGRLALT</sequence>
<evidence type="ECO:0000313" key="2">
    <source>
        <dbReference type="EMBL" id="SIT34884.1"/>
    </source>
</evidence>
<feature type="region of interest" description="Disordered" evidence="1">
    <location>
        <begin position="57"/>
        <end position="87"/>
    </location>
</feature>
<dbReference type="STRING" id="1247936.BN2475_10040"/>
<dbReference type="Proteomes" id="UP000187012">
    <property type="component" value="Unassembled WGS sequence"/>
</dbReference>
<feature type="compositionally biased region" description="Low complexity" evidence="1">
    <location>
        <begin position="62"/>
        <end position="71"/>
    </location>
</feature>
<accession>A0A1N7RIL2</accession>